<organism evidence="1 2">
    <name type="scientific">Pseudomonas guineae</name>
    <dbReference type="NCBI Taxonomy" id="425504"/>
    <lineage>
        <taxon>Bacteria</taxon>
        <taxon>Pseudomonadati</taxon>
        <taxon>Pseudomonadota</taxon>
        <taxon>Gammaproteobacteria</taxon>
        <taxon>Pseudomonadales</taxon>
        <taxon>Pseudomonadaceae</taxon>
        <taxon>Pseudomonas</taxon>
    </lineage>
</organism>
<evidence type="ECO:0000313" key="2">
    <source>
        <dbReference type="Proteomes" id="UP000243606"/>
    </source>
</evidence>
<dbReference type="OrthoDB" id="6880023at2"/>
<dbReference type="Pfam" id="PF24175">
    <property type="entry name" value="SU10_adaptor"/>
    <property type="match status" value="1"/>
</dbReference>
<dbReference type="EMBL" id="FOQL01000003">
    <property type="protein sequence ID" value="SFI69492.1"/>
    <property type="molecule type" value="Genomic_DNA"/>
</dbReference>
<dbReference type="RefSeq" id="WP_090242836.1">
    <property type="nucleotide sequence ID" value="NZ_FOQL01000003.1"/>
</dbReference>
<dbReference type="AlphaFoldDB" id="A0A1I3KAH4"/>
<sequence length="223" mass="25218">MTRDELTKAFRIDVQDTVKPYLFDDSTVHGWLAEAEAEAAIRGRLLHESSNALVCEIDAEVGTSVYQLHPALYEISSVGFRLVGAPRREPVKLVSVEYLDDRVRDWRDLDGTPTYAIQSETSIRLVPRPLAAGTLLMECYRLPLKSLAENGTAKPEIHVAHHRHLVDWALFRAYGLPDSETMNLGSADAAERRFTNYFGVRPDSNLRRITREDGPHHNQAHFL</sequence>
<accession>A0A1I3KAH4</accession>
<keyword evidence="2" id="KW-1185">Reference proteome</keyword>
<name>A0A1I3KAH4_9PSED</name>
<dbReference type="InterPro" id="IPR056209">
    <property type="entry name" value="SU10_adaptor"/>
</dbReference>
<protein>
    <submittedName>
        <fullName evidence="1">Uncharacterized protein</fullName>
    </submittedName>
</protein>
<gene>
    <name evidence="1" type="ORF">SAMN05216206_2763</name>
</gene>
<proteinExistence type="predicted"/>
<dbReference type="STRING" id="425504.SAMN05216206_2763"/>
<dbReference type="Proteomes" id="UP000243606">
    <property type="component" value="Unassembled WGS sequence"/>
</dbReference>
<evidence type="ECO:0000313" key="1">
    <source>
        <dbReference type="EMBL" id="SFI69492.1"/>
    </source>
</evidence>
<reference evidence="2" key="1">
    <citation type="submission" date="2016-10" db="EMBL/GenBank/DDBJ databases">
        <authorList>
            <person name="Varghese N."/>
            <person name="Submissions S."/>
        </authorList>
    </citation>
    <scope>NUCLEOTIDE SEQUENCE [LARGE SCALE GENOMIC DNA]</scope>
    <source>
        <strain evidence="2">LMG 24016</strain>
    </source>
</reference>